<gene>
    <name evidence="1" type="ORF">GCM10017557_82090</name>
</gene>
<dbReference type="Proteomes" id="UP000516444">
    <property type="component" value="Chromosome"/>
</dbReference>
<evidence type="ECO:0000313" key="2">
    <source>
        <dbReference type="Proteomes" id="UP000516444"/>
    </source>
</evidence>
<name>A0A7G1PH91_9ACTN</name>
<reference evidence="1 2" key="1">
    <citation type="journal article" date="2014" name="Int. J. Syst. Evol. Microbiol.">
        <title>Complete genome sequence of Corynebacterium casei LMG S-19264T (=DSM 44701T), isolated from a smear-ripened cheese.</title>
        <authorList>
            <consortium name="US DOE Joint Genome Institute (JGI-PGF)"/>
            <person name="Walter F."/>
            <person name="Albersmeier A."/>
            <person name="Kalinowski J."/>
            <person name="Ruckert C."/>
        </authorList>
    </citation>
    <scope>NUCLEOTIDE SEQUENCE [LARGE SCALE GENOMIC DNA]</scope>
    <source>
        <strain evidence="1 2">JCM 4677</strain>
    </source>
</reference>
<dbReference type="Gene3D" id="3.40.30.120">
    <property type="match status" value="1"/>
</dbReference>
<sequence>MVQDRSRGDLHAGDHVPAAGPELRAALAEAHEHVLLTVIVNGPAPAPVGIVTARQLLVGATAAAQPGYDAVFQDPDGVTAARYGLPNGGRIMVRPDGYVAAFAPLDEDEPLHGYQALLQA</sequence>
<organism evidence="1 2">
    <name type="scientific">Streptomyces aurantiacus</name>
    <dbReference type="NCBI Taxonomy" id="47760"/>
    <lineage>
        <taxon>Bacteria</taxon>
        <taxon>Bacillati</taxon>
        <taxon>Actinomycetota</taxon>
        <taxon>Actinomycetes</taxon>
        <taxon>Kitasatosporales</taxon>
        <taxon>Streptomycetaceae</taxon>
        <taxon>Streptomyces</taxon>
        <taxon>Streptomyces aurantiacus group</taxon>
    </lineage>
</organism>
<proteinExistence type="predicted"/>
<keyword evidence="2" id="KW-1185">Reference proteome</keyword>
<dbReference type="EMBL" id="AP023440">
    <property type="protein sequence ID" value="BCL33350.1"/>
    <property type="molecule type" value="Genomic_DNA"/>
</dbReference>
<accession>A0A7G1PH91</accession>
<protein>
    <submittedName>
        <fullName evidence="1">Uncharacterized protein</fullName>
    </submittedName>
</protein>
<dbReference type="KEGG" id="sgm:GCM10017557_82090"/>
<evidence type="ECO:0000313" key="1">
    <source>
        <dbReference type="EMBL" id="BCL33350.1"/>
    </source>
</evidence>
<dbReference type="AlphaFoldDB" id="A0A7G1PH91"/>